<evidence type="ECO:0000256" key="5">
    <source>
        <dbReference type="SAM" id="MobiDB-lite"/>
    </source>
</evidence>
<dbReference type="Gene3D" id="1.25.40.10">
    <property type="entry name" value="Tetratricopeptide repeat domain"/>
    <property type="match status" value="1"/>
</dbReference>
<evidence type="ECO:0000256" key="2">
    <source>
        <dbReference type="ARBA" id="ARBA00022692"/>
    </source>
</evidence>
<dbReference type="Pfam" id="PF07219">
    <property type="entry name" value="HemY_N"/>
    <property type="match status" value="1"/>
</dbReference>
<dbReference type="InterPro" id="IPR016982">
    <property type="entry name" value="Mms48"/>
</dbReference>
<proteinExistence type="predicted"/>
<evidence type="ECO:0000313" key="9">
    <source>
        <dbReference type="Proteomes" id="UP000649829"/>
    </source>
</evidence>
<sequence length="516" mass="56281">MLWSLVKIVLFVLIVAAATMFASYLLELDGSVRIAIGSVEYNLNTLTAVISLLVLILAVWVLIKLLGLLVAVLRFINGDETAMSRYFDRNRERKGYQAVRDGMIALASGESRLAMAKAQKAQKYLDSPELTTLLIAQAAEQAGDRKKAEDAYKALLADDRTRFVGVRGIMKQKLSDGDTETAMKLAEKAFALKPAHREVQDTLLQLQAQKEDWKGARATLNAKLRHGALPRDVHKRRDAVLALSEAKGVFDEGNTIEAREAAIEANRLSPDLIPAAVMAARSYIAQDKPKYATRVLKKAWEVHPHPDLAAAFAEIEPDEDPKARLKRYKALTKSHPEHRETRLLLAELYLADEDFPEARRALGDLAVESPDARTLSIMAAVERGEGKPDAVVRGWLTRAVSASRGPQWTCEKCGHIHGEWVPVCTNCGAFDTLAWREAPASEFSTLMSSATLPLIVGKLDEPRAEPSGQPPAPQAAPHPAPAPEPAMPEAAADVPDAEILPPDEAAARSEGSARKG</sequence>
<dbReference type="InterPro" id="IPR011990">
    <property type="entry name" value="TPR-like_helical_dom_sf"/>
</dbReference>
<dbReference type="GO" id="GO:0016020">
    <property type="term" value="C:membrane"/>
    <property type="evidence" value="ECO:0007669"/>
    <property type="project" value="UniProtKB-SubCell"/>
</dbReference>
<evidence type="ECO:0000313" key="8">
    <source>
        <dbReference type="EMBL" id="GGM08267.1"/>
    </source>
</evidence>
<keyword evidence="4 6" id="KW-0472">Membrane</keyword>
<evidence type="ECO:0000256" key="6">
    <source>
        <dbReference type="SAM" id="Phobius"/>
    </source>
</evidence>
<feature type="transmembrane region" description="Helical" evidence="6">
    <location>
        <begin position="46"/>
        <end position="76"/>
    </location>
</feature>
<name>A0A917T3N8_9RHOB</name>
<feature type="region of interest" description="Disordered" evidence="5">
    <location>
        <begin position="460"/>
        <end position="516"/>
    </location>
</feature>
<gene>
    <name evidence="8" type="ORF">GCM10011534_32800</name>
</gene>
<keyword evidence="3 6" id="KW-1133">Transmembrane helix</keyword>
<protein>
    <submittedName>
        <fullName evidence="8">Heme biosynthesis protein HemY</fullName>
    </submittedName>
</protein>
<dbReference type="EMBL" id="BMLF01000002">
    <property type="protein sequence ID" value="GGM08267.1"/>
    <property type="molecule type" value="Genomic_DNA"/>
</dbReference>
<organism evidence="8 9">
    <name type="scientific">Pseudooceanicola nanhaiensis</name>
    <dbReference type="NCBI Taxonomy" id="375761"/>
    <lineage>
        <taxon>Bacteria</taxon>
        <taxon>Pseudomonadati</taxon>
        <taxon>Pseudomonadota</taxon>
        <taxon>Alphaproteobacteria</taxon>
        <taxon>Rhodobacterales</taxon>
        <taxon>Paracoccaceae</taxon>
        <taxon>Pseudooceanicola</taxon>
    </lineage>
</organism>
<reference evidence="8" key="2">
    <citation type="submission" date="2020-09" db="EMBL/GenBank/DDBJ databases">
        <authorList>
            <person name="Sun Q."/>
            <person name="Zhou Y."/>
        </authorList>
    </citation>
    <scope>NUCLEOTIDE SEQUENCE</scope>
    <source>
        <strain evidence="8">CGMCC 1.6293</strain>
    </source>
</reference>
<dbReference type="Proteomes" id="UP000649829">
    <property type="component" value="Unassembled WGS sequence"/>
</dbReference>
<dbReference type="InterPro" id="IPR010817">
    <property type="entry name" value="HemY_N"/>
</dbReference>
<feature type="compositionally biased region" description="Pro residues" evidence="5">
    <location>
        <begin position="468"/>
        <end position="486"/>
    </location>
</feature>
<comment type="subcellular location">
    <subcellularLocation>
        <location evidence="1">Membrane</location>
    </subcellularLocation>
</comment>
<feature type="compositionally biased region" description="Low complexity" evidence="5">
    <location>
        <begin position="487"/>
        <end position="498"/>
    </location>
</feature>
<evidence type="ECO:0000256" key="4">
    <source>
        <dbReference type="ARBA" id="ARBA00023136"/>
    </source>
</evidence>
<evidence type="ECO:0000256" key="3">
    <source>
        <dbReference type="ARBA" id="ARBA00022989"/>
    </source>
</evidence>
<keyword evidence="2 6" id="KW-0812">Transmembrane</keyword>
<feature type="compositionally biased region" description="Basic and acidic residues" evidence="5">
    <location>
        <begin position="505"/>
        <end position="516"/>
    </location>
</feature>
<dbReference type="AlphaFoldDB" id="A0A917T3N8"/>
<feature type="domain" description="HemY N-terminal" evidence="7">
    <location>
        <begin position="30"/>
        <end position="143"/>
    </location>
</feature>
<evidence type="ECO:0000256" key="1">
    <source>
        <dbReference type="ARBA" id="ARBA00004370"/>
    </source>
</evidence>
<keyword evidence="9" id="KW-1185">Reference proteome</keyword>
<accession>A0A917T3N8</accession>
<evidence type="ECO:0000259" key="7">
    <source>
        <dbReference type="Pfam" id="PF07219"/>
    </source>
</evidence>
<dbReference type="RefSeq" id="WP_051630591.1">
    <property type="nucleotide sequence ID" value="NZ_BMLF01000002.1"/>
</dbReference>
<dbReference type="PIRSF" id="PIRSF031802">
    <property type="entry name" value="UCP031802"/>
    <property type="match status" value="1"/>
</dbReference>
<feature type="transmembrane region" description="Helical" evidence="6">
    <location>
        <begin position="5"/>
        <end position="26"/>
    </location>
</feature>
<comment type="caution">
    <text evidence="8">The sequence shown here is derived from an EMBL/GenBank/DDBJ whole genome shotgun (WGS) entry which is preliminary data.</text>
</comment>
<dbReference type="SUPFAM" id="SSF48452">
    <property type="entry name" value="TPR-like"/>
    <property type="match status" value="1"/>
</dbReference>
<reference evidence="8" key="1">
    <citation type="journal article" date="2014" name="Int. J. Syst. Evol. Microbiol.">
        <title>Complete genome sequence of Corynebacterium casei LMG S-19264T (=DSM 44701T), isolated from a smear-ripened cheese.</title>
        <authorList>
            <consortium name="US DOE Joint Genome Institute (JGI-PGF)"/>
            <person name="Walter F."/>
            <person name="Albersmeier A."/>
            <person name="Kalinowski J."/>
            <person name="Ruckert C."/>
        </authorList>
    </citation>
    <scope>NUCLEOTIDE SEQUENCE</scope>
    <source>
        <strain evidence="8">CGMCC 1.6293</strain>
    </source>
</reference>